<sequence length="188" mass="21042">MKKMFLMVGLTVGLFACAPAASESPKSDTQLVLMDEEGKAVKTLTVEQDGLEYRFEPVLFLYIGFKVSNHNPYPVQLLWNNSEISSSTMPSTSLYLEKYGTDLDQRSEPQILEGHTSTELKVAPRSQMQISEIKFNGPGFTGQPQKIVLPSPFLSETDPVTLKLVWNFQGAVRTHSFNLKQKIVRTTP</sequence>
<keyword evidence="3" id="KW-1185">Reference proteome</keyword>
<gene>
    <name evidence="2" type="ORF">DC3_13620</name>
</gene>
<evidence type="ECO:0000256" key="1">
    <source>
        <dbReference type="SAM" id="SignalP"/>
    </source>
</evidence>
<evidence type="ECO:0000313" key="3">
    <source>
        <dbReference type="Proteomes" id="UP000321306"/>
    </source>
</evidence>
<dbReference type="PROSITE" id="PS51257">
    <property type="entry name" value="PROKAR_LIPOPROTEIN"/>
    <property type="match status" value="1"/>
</dbReference>
<organism evidence="2 3">
    <name type="scientific">Deinococcus cellulosilyticus (strain DSM 18568 / NBRC 106333 / KACC 11606 / 5516J-15)</name>
    <dbReference type="NCBI Taxonomy" id="1223518"/>
    <lineage>
        <taxon>Bacteria</taxon>
        <taxon>Thermotogati</taxon>
        <taxon>Deinococcota</taxon>
        <taxon>Deinococci</taxon>
        <taxon>Deinococcales</taxon>
        <taxon>Deinococcaceae</taxon>
        <taxon>Deinococcus</taxon>
    </lineage>
</organism>
<comment type="caution">
    <text evidence="2">The sequence shown here is derived from an EMBL/GenBank/DDBJ whole genome shotgun (WGS) entry which is preliminary data.</text>
</comment>
<dbReference type="RefSeq" id="WP_146883289.1">
    <property type="nucleotide sequence ID" value="NZ_BJXB01000005.1"/>
</dbReference>
<accession>A0A511MZV5</accession>
<keyword evidence="1" id="KW-0732">Signal</keyword>
<dbReference type="AlphaFoldDB" id="A0A511MZV5"/>
<reference evidence="2 3" key="1">
    <citation type="submission" date="2019-07" db="EMBL/GenBank/DDBJ databases">
        <title>Whole genome shotgun sequence of Deinococcus cellulosilyticus NBRC 106333.</title>
        <authorList>
            <person name="Hosoyama A."/>
            <person name="Uohara A."/>
            <person name="Ohji S."/>
            <person name="Ichikawa N."/>
        </authorList>
    </citation>
    <scope>NUCLEOTIDE SEQUENCE [LARGE SCALE GENOMIC DNA]</scope>
    <source>
        <strain evidence="2 3">NBRC 106333</strain>
    </source>
</reference>
<feature type="chain" id="PRO_5021883509" evidence="1">
    <location>
        <begin position="21"/>
        <end position="188"/>
    </location>
</feature>
<dbReference type="EMBL" id="BJXB01000005">
    <property type="protein sequence ID" value="GEM45727.1"/>
    <property type="molecule type" value="Genomic_DNA"/>
</dbReference>
<feature type="signal peptide" evidence="1">
    <location>
        <begin position="1"/>
        <end position="20"/>
    </location>
</feature>
<name>A0A511MZV5_DEIC1</name>
<protein>
    <submittedName>
        <fullName evidence="2">Uncharacterized protein</fullName>
    </submittedName>
</protein>
<proteinExistence type="predicted"/>
<dbReference type="Proteomes" id="UP000321306">
    <property type="component" value="Unassembled WGS sequence"/>
</dbReference>
<evidence type="ECO:0000313" key="2">
    <source>
        <dbReference type="EMBL" id="GEM45727.1"/>
    </source>
</evidence>